<organism evidence="1 2">
    <name type="scientific">Syphacia muris</name>
    <dbReference type="NCBI Taxonomy" id="451379"/>
    <lineage>
        <taxon>Eukaryota</taxon>
        <taxon>Metazoa</taxon>
        <taxon>Ecdysozoa</taxon>
        <taxon>Nematoda</taxon>
        <taxon>Chromadorea</taxon>
        <taxon>Rhabditida</taxon>
        <taxon>Spirurina</taxon>
        <taxon>Oxyuridomorpha</taxon>
        <taxon>Oxyuroidea</taxon>
        <taxon>Oxyuridae</taxon>
        <taxon>Syphacia</taxon>
    </lineage>
</organism>
<evidence type="ECO:0000313" key="2">
    <source>
        <dbReference type="WBParaSite" id="SMUV_0000863701-mRNA-1"/>
    </source>
</evidence>
<dbReference type="PANTHER" id="PTHR21696">
    <property type="entry name" value="PROTEIN UNC-79 HOMOLOG"/>
    <property type="match status" value="1"/>
</dbReference>
<dbReference type="WBParaSite" id="SMUV_0000863701-mRNA-1">
    <property type="protein sequence ID" value="SMUV_0000863701-mRNA-1"/>
    <property type="gene ID" value="SMUV_0000863701"/>
</dbReference>
<dbReference type="PANTHER" id="PTHR21696:SF2">
    <property type="entry name" value="PROTEIN UNC-79 HOMOLOG"/>
    <property type="match status" value="1"/>
</dbReference>
<accession>A0A158R5X9</accession>
<dbReference type="STRING" id="451379.A0A158R5X9"/>
<sequence length="2143" mass="243396">MAPVPEDVIQHFTPSFQRTGLFPNLNYAGLFHGLSNLLNVFPLISGSQAAIGDAVLDMMKALYFFLPRDCIEQIPYLLASQLGVFPNELDKKLLHLLCDCFIPYVLETSEYITIPAVLMLVFQHSTDPSLHTMLIECLMSKKEDVYKDLILVLAKGTSEARITAANLLFHYWPLKISQTLQKKFIQYRIQAWTKPTCQSLSCVDKEVSSRRCYDPFICAKYGETAPPISLCKACAELAEKEKTIRTMVICNPMSVGSENVCQNRGCQSDNKFAVGICFSENCIRSHQHVPLRLCEECYVALHEGEASNHVRHSSPKIAWGSVIQRDIVEAIVKLLKETSLNLVEDITENEGKRPKWIRQLEGGHSIGKEIDKMTDERRMLSRFGIWLTVKLCPPIPEAHPPSIGYIMSMLFQWFSTTALLPNDSMGAALEQLKTDFLSDWLNLAVVNHHDVFVQTLIPSPPEFAQVFFFVGGVWDKFSTRKEQIKDGLLKLLAILPYDIINAREWNEIIPQWLQSICEEVPEDEIFDLKIMLCKIFEPDLCPLAFETEQLYQFIIQRLKEGEQDEIVKALDWLHLLCQMEISISLPLLLDAFTSSADRLANVKISVNSDEDFDEETIAPQVPMFDIIAQQIELNGLTNLEDTKYKKQILTTCAALLQIPFIRGEHQCKNPEMDEFLDCSACQQSAFVYQTLSQLMQKLCPKNQMAIVSANETEVLDKPDDSGVSIQDYDVFEDAPTTQIEDPGLECVEILPVEEVYNYLALFLNLRLYLNIYMFISLNKSIKDFVQIEMATAEAVTLTEKDVGRVTCHAVSTSLIDSGKPQESVKPTNPEFWDTSIGRFRFKISDLPPELRLINALLNNIDAEPDPDVQLFMLSTLKYLCLHSEVLSKARREHRGFLIWAQENLLIPKLWTLLRLDRSHLSELTVPLVMHCITLPCGDEIFWKTVNNQFTTTQWQERFKAVERMCVLCQLANPKTIRANKIIQMSLSCGIAHLIASVHDPNAAIAQRALLLFRAMPLSVLKLMCLCLEAQFDAVIPDRSLIICRIQLLTAILPNEEILTWDFFIQRFESLALESQLRVQTDNSTFVHDLMHTDPLSALYQRKITKAKAAIEQTSTARSIIRTLQRGSLKHQLVFNNKRPPVLQEQKRNSEAAISARMKLRKVIIMVRVVQAWKRLSNRLPTLSSIVTRLSSRSSSRVSIREENVETVAKPSGLLSTGGYSNIREFTDEESNMCLLLNRVVDVENPERHIVYVTITLFVDFLCRQKTTGDEKATAKKQSVLLRHFNTLIGYSNTEKCFTIPPKRLRKSAVCNAFLCGLPEILDSKLVIANQLITMSLQLLLHLPSPQILASDQPEKEFDLSPLNTSVRHLWLNSTILILYKYRYDNPPCSDLVLRLIAIIICTLECQLKVHKCDSMGQPAKIELKFWSDSSDEENIDPKDDKNGELTIVVPTIVTPIDESAEATLEVITEDGGLTHSRRNVTRRSRHKRRINKVTDQTVDRSALRCGYCNEKIDNLDEETISLCLIALETFLHREPAMASPQLFRIIHTVTRIIEQPLYPWHDTSVFVPGNCRSVAKQLIRVVLHQMSSSGICLRLFDTNIEDAENFWSTISYALNDFPELNSVAIVQILLEDLLEQWPQRLSRILYNLSIYLSYVSSEVYTANWSAVTVSLDTFFRRLLAQVRHQSSIYCLIICSFFLFQMQSDGSNREVIKTELKSCIHIMTATMHVQPFSTFKVSSVSIQFWHLHPSTDKCVHSVYYLQNSLALVESFSKWLTESMHECKADLIDLVAVCTACNRALIRERDKQTLTKAVVFELVQALKFKCEMHEHNYTSILEMILQDQGENISEDIPDDKFNTSASEAIRPHLFDLIDFIADLHVLAKLKKITSSDNVGGDIKTGLAEVVAVEMSRSNLKDPRTVIRFIPWLMSPPSVTQSTPSAFAESVTNVRVLSWLLLGALHATQPCLPVPIECSQHMADYIHFVLAGFADQSKQSVVHMSALFHAFHLCQLWTVYCEQTAIASEELAPKALSNILGFWVRVTPAMLQLLSHSKVVAEMVNSHFLTMMQALQQCNSAVLSQLSAMWQPILTAHYSQIPSHLRLKLDSCESQPSLQSQSLSVWLKKIRYKIAQVELQTSAASPFYNV</sequence>
<reference evidence="2" key="1">
    <citation type="submission" date="2016-04" db="UniProtKB">
        <authorList>
            <consortium name="WormBaseParasite"/>
        </authorList>
    </citation>
    <scope>IDENTIFICATION</scope>
</reference>
<name>A0A158R5X9_9BILA</name>
<evidence type="ECO:0000313" key="1">
    <source>
        <dbReference type="Proteomes" id="UP000046393"/>
    </source>
</evidence>
<dbReference type="InterPro" id="IPR024855">
    <property type="entry name" value="UNC79"/>
</dbReference>
<proteinExistence type="predicted"/>
<protein>
    <submittedName>
        <fullName evidence="2">Protein unc-79 homolog</fullName>
    </submittedName>
</protein>
<dbReference type="Pfam" id="PF14776">
    <property type="entry name" value="UNC-79"/>
    <property type="match status" value="1"/>
</dbReference>
<keyword evidence="1" id="KW-1185">Reference proteome</keyword>
<dbReference type="Proteomes" id="UP000046393">
    <property type="component" value="Unplaced"/>
</dbReference>